<evidence type="ECO:0000256" key="1">
    <source>
        <dbReference type="SAM" id="Phobius"/>
    </source>
</evidence>
<proteinExistence type="predicted"/>
<sequence length="489" mass="54022">MQRLCSIVTVSLLQCGSMRIFGLHGNEFIVNHSNQCSWAARCFCEGEVSSQLLSSFRMLILLILLHLFSRNGSGAPVPIHIELDPRTLNDSCHDINNCRKLFDVVWGCLATIFACTWVSVHPNVPSPGQSSSALLWRRLKMMLIAVIAPELVVGFAGRQFYVARKLSKELGISRTHGYFFCMGGFVSSAGYPVATKQQLEDSLFGPDFLAAIQDVDAEDIMDKSKGDALSKGLALVQGLWFVAQCLARVHQHLAITALEAATLAFAVVNVFIWLLWWGKPLDVSRPIVIGPPKIGAAPNSSSRITVVRLKLLERFLGAITGLYAEYDPFSSTSVPIFWALGAINETDNTVSLIAEGSVVEEKWMWRCCALIVAAIPATILAFFVLDTAFYNTLRRPSREPQTDEQADADAIQMVADEDVRTPLRSEFGSSITTSIPKTLSATFYRIFYASIPIYVFGRLFLTALPFTALRALPPGVFMDVNWSLYIPHL</sequence>
<feature type="transmembrane region" description="Helical" evidence="1">
    <location>
        <begin position="446"/>
        <end position="468"/>
    </location>
</feature>
<organism evidence="2 3">
    <name type="scientific">Mycena venus</name>
    <dbReference type="NCBI Taxonomy" id="2733690"/>
    <lineage>
        <taxon>Eukaryota</taxon>
        <taxon>Fungi</taxon>
        <taxon>Dikarya</taxon>
        <taxon>Basidiomycota</taxon>
        <taxon>Agaricomycotina</taxon>
        <taxon>Agaricomycetes</taxon>
        <taxon>Agaricomycetidae</taxon>
        <taxon>Agaricales</taxon>
        <taxon>Marasmiineae</taxon>
        <taxon>Mycenaceae</taxon>
        <taxon>Mycena</taxon>
    </lineage>
</organism>
<dbReference type="PANTHER" id="PTHR35043">
    <property type="entry name" value="TRANSCRIPTION FACTOR DOMAIN-CONTAINING PROTEIN"/>
    <property type="match status" value="1"/>
</dbReference>
<feature type="transmembrane region" description="Helical" evidence="1">
    <location>
        <begin position="363"/>
        <end position="385"/>
    </location>
</feature>
<reference evidence="2" key="1">
    <citation type="submission" date="2020-05" db="EMBL/GenBank/DDBJ databases">
        <title>Mycena genomes resolve the evolution of fungal bioluminescence.</title>
        <authorList>
            <person name="Tsai I.J."/>
        </authorList>
    </citation>
    <scope>NUCLEOTIDE SEQUENCE</scope>
    <source>
        <strain evidence="2">CCC161011</strain>
    </source>
</reference>
<feature type="transmembrane region" description="Helical" evidence="1">
    <location>
        <begin position="139"/>
        <end position="157"/>
    </location>
</feature>
<keyword evidence="1" id="KW-0472">Membrane</keyword>
<dbReference type="PANTHER" id="PTHR35043:SF7">
    <property type="entry name" value="TRANSCRIPTION FACTOR DOMAIN-CONTAINING PROTEIN"/>
    <property type="match status" value="1"/>
</dbReference>
<dbReference type="EMBL" id="JACAZI010000013">
    <property type="protein sequence ID" value="KAF7345385.1"/>
    <property type="molecule type" value="Genomic_DNA"/>
</dbReference>
<dbReference type="Proteomes" id="UP000620124">
    <property type="component" value="Unassembled WGS sequence"/>
</dbReference>
<comment type="caution">
    <text evidence="2">The sequence shown here is derived from an EMBL/GenBank/DDBJ whole genome shotgun (WGS) entry which is preliminary data.</text>
</comment>
<keyword evidence="1" id="KW-0812">Transmembrane</keyword>
<feature type="transmembrane region" description="Helical" evidence="1">
    <location>
        <begin position="101"/>
        <end position="119"/>
    </location>
</feature>
<keyword evidence="3" id="KW-1185">Reference proteome</keyword>
<name>A0A8H7CPJ5_9AGAR</name>
<protein>
    <submittedName>
        <fullName evidence="2">Uncharacterized protein</fullName>
    </submittedName>
</protein>
<feature type="transmembrane region" description="Helical" evidence="1">
    <location>
        <begin position="253"/>
        <end position="276"/>
    </location>
</feature>
<accession>A0A8H7CPJ5</accession>
<dbReference type="OrthoDB" id="9451547at2759"/>
<evidence type="ECO:0000313" key="3">
    <source>
        <dbReference type="Proteomes" id="UP000620124"/>
    </source>
</evidence>
<keyword evidence="1" id="KW-1133">Transmembrane helix</keyword>
<gene>
    <name evidence="2" type="ORF">MVEN_01556400</name>
</gene>
<evidence type="ECO:0000313" key="2">
    <source>
        <dbReference type="EMBL" id="KAF7345385.1"/>
    </source>
</evidence>
<dbReference type="AlphaFoldDB" id="A0A8H7CPJ5"/>